<keyword evidence="8 20" id="KW-0812">Transmembrane</keyword>
<dbReference type="SUPFAM" id="SSF56112">
    <property type="entry name" value="Protein kinase-like (PK-like)"/>
    <property type="match status" value="1"/>
</dbReference>
<evidence type="ECO:0000256" key="17">
    <source>
        <dbReference type="ARBA" id="ARBA00047899"/>
    </source>
</evidence>
<dbReference type="FunFam" id="1.10.510.10:FF:000108">
    <property type="entry name" value="L-type lectin-domain containing receptor kinase S.4"/>
    <property type="match status" value="1"/>
</dbReference>
<dbReference type="GO" id="GO:0030246">
    <property type="term" value="F:carbohydrate binding"/>
    <property type="evidence" value="ECO:0007669"/>
    <property type="project" value="UniProtKB-KW"/>
</dbReference>
<comment type="similarity">
    <text evidence="2">Belongs to the leguminous lectin family.</text>
</comment>
<comment type="similarity">
    <text evidence="4">In the C-terminal section; belongs to the protein kinase superfamily. Ser/Thr protein kinase family.</text>
</comment>
<evidence type="ECO:0000256" key="19">
    <source>
        <dbReference type="PROSITE-ProRule" id="PRU10141"/>
    </source>
</evidence>
<accession>A0A6J1JKB0</accession>
<evidence type="ECO:0000256" key="7">
    <source>
        <dbReference type="ARBA" id="ARBA00022679"/>
    </source>
</evidence>
<keyword evidence="12 23" id="KW-0418">Kinase</keyword>
<comment type="catalytic activity">
    <reaction evidence="18">
        <text>L-seryl-[protein] + ATP = O-phospho-L-seryl-[protein] + ADP + H(+)</text>
        <dbReference type="Rhea" id="RHEA:17989"/>
        <dbReference type="Rhea" id="RHEA-COMP:9863"/>
        <dbReference type="Rhea" id="RHEA-COMP:11604"/>
        <dbReference type="ChEBI" id="CHEBI:15378"/>
        <dbReference type="ChEBI" id="CHEBI:29999"/>
        <dbReference type="ChEBI" id="CHEBI:30616"/>
        <dbReference type="ChEBI" id="CHEBI:83421"/>
        <dbReference type="ChEBI" id="CHEBI:456216"/>
        <dbReference type="EC" id="2.7.11.1"/>
    </reaction>
</comment>
<dbReference type="Gene3D" id="2.60.120.200">
    <property type="match status" value="1"/>
</dbReference>
<feature type="transmembrane region" description="Helical" evidence="20">
    <location>
        <begin position="62"/>
        <end position="84"/>
    </location>
</feature>
<dbReference type="GO" id="GO:0004674">
    <property type="term" value="F:protein serine/threonine kinase activity"/>
    <property type="evidence" value="ECO:0007669"/>
    <property type="project" value="UniProtKB-KW"/>
</dbReference>
<dbReference type="PANTHER" id="PTHR27007">
    <property type="match status" value="1"/>
</dbReference>
<dbReference type="GO" id="GO:0051707">
    <property type="term" value="P:response to other organism"/>
    <property type="evidence" value="ECO:0007669"/>
    <property type="project" value="UniProtKB-ARBA"/>
</dbReference>
<dbReference type="GO" id="GO:0016020">
    <property type="term" value="C:membrane"/>
    <property type="evidence" value="ECO:0007669"/>
    <property type="project" value="UniProtKB-SubCell"/>
</dbReference>
<dbReference type="EC" id="2.7.11.1" evidence="5"/>
<keyword evidence="7" id="KW-0808">Transferase</keyword>
<dbReference type="PROSITE" id="PS00108">
    <property type="entry name" value="PROTEIN_KINASE_ST"/>
    <property type="match status" value="1"/>
</dbReference>
<dbReference type="RefSeq" id="XP_022988700.1">
    <property type="nucleotide sequence ID" value="XM_023132932.1"/>
</dbReference>
<evidence type="ECO:0000259" key="21">
    <source>
        <dbReference type="PROSITE" id="PS50011"/>
    </source>
</evidence>
<keyword evidence="9" id="KW-0732">Signal</keyword>
<protein>
    <recommendedName>
        <fullName evidence="5">non-specific serine/threonine protein kinase</fullName>
        <ecNumber evidence="5">2.7.11.1</ecNumber>
    </recommendedName>
</protein>
<feature type="transmembrane region" description="Helical" evidence="20">
    <location>
        <begin position="30"/>
        <end position="50"/>
    </location>
</feature>
<dbReference type="GO" id="GO:0005524">
    <property type="term" value="F:ATP binding"/>
    <property type="evidence" value="ECO:0007669"/>
    <property type="project" value="UniProtKB-UniRule"/>
</dbReference>
<evidence type="ECO:0000256" key="15">
    <source>
        <dbReference type="ARBA" id="ARBA00023136"/>
    </source>
</evidence>
<dbReference type="Pfam" id="PF00139">
    <property type="entry name" value="Lectin_legB"/>
    <property type="match status" value="1"/>
</dbReference>
<evidence type="ECO:0000256" key="10">
    <source>
        <dbReference type="ARBA" id="ARBA00022734"/>
    </source>
</evidence>
<dbReference type="AlphaFoldDB" id="A0A6J1JKB0"/>
<dbReference type="Gene3D" id="3.30.200.20">
    <property type="entry name" value="Phosphorylase Kinase, domain 1"/>
    <property type="match status" value="1"/>
</dbReference>
<comment type="similarity">
    <text evidence="3">In the N-terminal section; belongs to the leguminous lectin family.</text>
</comment>
<feature type="binding site" evidence="19">
    <location>
        <position position="432"/>
    </location>
    <ligand>
        <name>ATP</name>
        <dbReference type="ChEBI" id="CHEBI:30616"/>
    </ligand>
</feature>
<keyword evidence="15 20" id="KW-0472">Membrane</keyword>
<keyword evidence="16 23" id="KW-0675">Receptor</keyword>
<dbReference type="Pfam" id="PF07714">
    <property type="entry name" value="PK_Tyr_Ser-Thr"/>
    <property type="match status" value="1"/>
</dbReference>
<comment type="subcellular location">
    <subcellularLocation>
        <location evidence="1">Membrane</location>
        <topology evidence="1">Single-pass type I membrane protein</topology>
    </subcellularLocation>
</comment>
<evidence type="ECO:0000256" key="4">
    <source>
        <dbReference type="ARBA" id="ARBA00010217"/>
    </source>
</evidence>
<evidence type="ECO:0000256" key="13">
    <source>
        <dbReference type="ARBA" id="ARBA00022840"/>
    </source>
</evidence>
<feature type="transmembrane region" description="Helical" evidence="20">
    <location>
        <begin position="340"/>
        <end position="367"/>
    </location>
</feature>
<sequence length="708" mass="78727">MTQNPGSTNPLHGCFDNLVPWLLSLTRSPFVLLLQLCLSISLICVPNRSFLEGIMSSSSITLFCAVISILISMSMSVSATEFIFNTNFTSTNTLLFGNATVDSSVLILTRDSTFTIGRALYPSKIPVRFSDSSFSFATSFIFSVTPQPNHLPGHGFAFLFTPSTGINGTSSAQNLGLFNFTTNGNPNNHVFAVEFDSFQNQEFNDSNDNHVGVDLNSLESTASSTAGFWNEHGEFKELRINNGEIYQVWIECLNSLVNITMAELGMRKPRKPLISLSVDFSELLLDEMFVGFTASTGQLVQSHKILSWSFSTSNLSIGDALVRTNFPSFAPHNDSIFNSIAFIVGIIVGGSGLVIICCIVVYVLVIIKRRGRKKPMDDDIEDWELEYWPHRFAYDDVYAATDGFSEANVVGFGRNGMVYKGELGRSKVAVKKISVETECGMREFMAEISSLRRLKHRNLVKLIGWCKKENGSLILVYEFMENGSLDKKLFECDENTTLSWEKRMKVLSDVATGLLYLHQGWDYKVIHSDVKANNVLLDKDMNARLGDFGLARMQPNKRMVDKKQVVGTVGYLAPEVVRTGRVSMQGDVFGFGVLVLEVVCGRRAMEEGKPLLVDWMRGVMERNEVVVAVDERLKVEEVGEEIDEMERMVCLGLLCAHPEAGARPTMQQVMNILGEINGDNSNHRTFEQIKTSSSSTSFVESDVLKSGR</sequence>
<proteinExistence type="inferred from homology"/>
<keyword evidence="11 19" id="KW-0547">Nucleotide-binding</keyword>
<keyword evidence="13 19" id="KW-0067">ATP-binding</keyword>
<dbReference type="PROSITE" id="PS50011">
    <property type="entry name" value="PROTEIN_KINASE_DOM"/>
    <property type="match status" value="1"/>
</dbReference>
<evidence type="ECO:0000256" key="6">
    <source>
        <dbReference type="ARBA" id="ARBA00022527"/>
    </source>
</evidence>
<evidence type="ECO:0000256" key="3">
    <source>
        <dbReference type="ARBA" id="ARBA00008536"/>
    </source>
</evidence>
<organism evidence="22 23">
    <name type="scientific">Cucurbita maxima</name>
    <name type="common">Pumpkin</name>
    <name type="synonym">Winter squash</name>
    <dbReference type="NCBI Taxonomy" id="3661"/>
    <lineage>
        <taxon>Eukaryota</taxon>
        <taxon>Viridiplantae</taxon>
        <taxon>Streptophyta</taxon>
        <taxon>Embryophyta</taxon>
        <taxon>Tracheophyta</taxon>
        <taxon>Spermatophyta</taxon>
        <taxon>Magnoliopsida</taxon>
        <taxon>eudicotyledons</taxon>
        <taxon>Gunneridae</taxon>
        <taxon>Pentapetalae</taxon>
        <taxon>rosids</taxon>
        <taxon>fabids</taxon>
        <taxon>Cucurbitales</taxon>
        <taxon>Cucurbitaceae</taxon>
        <taxon>Cucurbiteae</taxon>
        <taxon>Cucurbita</taxon>
    </lineage>
</organism>
<keyword evidence="10" id="KW-0430">Lectin</keyword>
<feature type="domain" description="Protein kinase" evidence="21">
    <location>
        <begin position="404"/>
        <end position="686"/>
    </location>
</feature>
<dbReference type="InterPro" id="IPR011009">
    <property type="entry name" value="Kinase-like_dom_sf"/>
</dbReference>
<evidence type="ECO:0000313" key="23">
    <source>
        <dbReference type="RefSeq" id="XP_022988700.1"/>
    </source>
</evidence>
<dbReference type="CDD" id="cd06899">
    <property type="entry name" value="lectin_legume_LecRK_Arcelin_ConA"/>
    <property type="match status" value="1"/>
</dbReference>
<evidence type="ECO:0000256" key="9">
    <source>
        <dbReference type="ARBA" id="ARBA00022729"/>
    </source>
</evidence>
<dbReference type="FunFam" id="3.30.200.20:FF:000621">
    <property type="entry name" value="Putative L-type lectin-domain containing receptor kinase VII.2"/>
    <property type="match status" value="1"/>
</dbReference>
<dbReference type="GO" id="GO:0006952">
    <property type="term" value="P:defense response"/>
    <property type="evidence" value="ECO:0007669"/>
    <property type="project" value="UniProtKB-ARBA"/>
</dbReference>
<dbReference type="Gene3D" id="1.10.510.10">
    <property type="entry name" value="Transferase(Phosphotransferase) domain 1"/>
    <property type="match status" value="1"/>
</dbReference>
<dbReference type="InterPro" id="IPR017441">
    <property type="entry name" value="Protein_kinase_ATP_BS"/>
</dbReference>
<keyword evidence="6" id="KW-0723">Serine/threonine-protein kinase</keyword>
<dbReference type="InterPro" id="IPR001220">
    <property type="entry name" value="Legume_lectin_dom"/>
</dbReference>
<dbReference type="Proteomes" id="UP000504608">
    <property type="component" value="Unplaced"/>
</dbReference>
<evidence type="ECO:0000256" key="2">
    <source>
        <dbReference type="ARBA" id="ARBA00007606"/>
    </source>
</evidence>
<evidence type="ECO:0000256" key="18">
    <source>
        <dbReference type="ARBA" id="ARBA00048679"/>
    </source>
</evidence>
<dbReference type="GeneID" id="111485955"/>
<dbReference type="InterPro" id="IPR013320">
    <property type="entry name" value="ConA-like_dom_sf"/>
</dbReference>
<evidence type="ECO:0000313" key="22">
    <source>
        <dbReference type="Proteomes" id="UP000504608"/>
    </source>
</evidence>
<keyword evidence="22" id="KW-1185">Reference proteome</keyword>
<evidence type="ECO:0000256" key="11">
    <source>
        <dbReference type="ARBA" id="ARBA00022741"/>
    </source>
</evidence>
<keyword evidence="14 20" id="KW-1133">Transmembrane helix</keyword>
<evidence type="ECO:0000256" key="20">
    <source>
        <dbReference type="SAM" id="Phobius"/>
    </source>
</evidence>
<evidence type="ECO:0000256" key="12">
    <source>
        <dbReference type="ARBA" id="ARBA00022777"/>
    </source>
</evidence>
<dbReference type="PROSITE" id="PS00107">
    <property type="entry name" value="PROTEIN_KINASE_ATP"/>
    <property type="match status" value="1"/>
</dbReference>
<comment type="catalytic activity">
    <reaction evidence="17">
        <text>L-threonyl-[protein] + ATP = O-phospho-L-threonyl-[protein] + ADP + H(+)</text>
        <dbReference type="Rhea" id="RHEA:46608"/>
        <dbReference type="Rhea" id="RHEA-COMP:11060"/>
        <dbReference type="Rhea" id="RHEA-COMP:11605"/>
        <dbReference type="ChEBI" id="CHEBI:15378"/>
        <dbReference type="ChEBI" id="CHEBI:30013"/>
        <dbReference type="ChEBI" id="CHEBI:30616"/>
        <dbReference type="ChEBI" id="CHEBI:61977"/>
        <dbReference type="ChEBI" id="CHEBI:456216"/>
        <dbReference type="EC" id="2.7.11.1"/>
    </reaction>
</comment>
<dbReference type="InterPro" id="IPR001245">
    <property type="entry name" value="Ser-Thr/Tyr_kinase_cat_dom"/>
</dbReference>
<dbReference type="SMART" id="SM00220">
    <property type="entry name" value="S_TKc"/>
    <property type="match status" value="1"/>
</dbReference>
<evidence type="ECO:0000256" key="5">
    <source>
        <dbReference type="ARBA" id="ARBA00012513"/>
    </source>
</evidence>
<evidence type="ECO:0000256" key="14">
    <source>
        <dbReference type="ARBA" id="ARBA00022989"/>
    </source>
</evidence>
<dbReference type="InterPro" id="IPR050528">
    <property type="entry name" value="L-type_Lectin-RKs"/>
</dbReference>
<name>A0A6J1JKB0_CUCMA</name>
<evidence type="ECO:0000256" key="1">
    <source>
        <dbReference type="ARBA" id="ARBA00004479"/>
    </source>
</evidence>
<dbReference type="FunFam" id="2.60.120.200:FF:000246">
    <property type="entry name" value="L-type lectin-domain containing receptor kinase V.9"/>
    <property type="match status" value="1"/>
</dbReference>
<dbReference type="OrthoDB" id="1906651at2759"/>
<gene>
    <name evidence="23" type="primary">LOC111485955</name>
</gene>
<evidence type="ECO:0000256" key="16">
    <source>
        <dbReference type="ARBA" id="ARBA00023170"/>
    </source>
</evidence>
<dbReference type="InterPro" id="IPR008271">
    <property type="entry name" value="Ser/Thr_kinase_AS"/>
</dbReference>
<dbReference type="SUPFAM" id="SSF49899">
    <property type="entry name" value="Concanavalin A-like lectins/glucanases"/>
    <property type="match status" value="1"/>
</dbReference>
<reference evidence="23" key="1">
    <citation type="submission" date="2025-08" db="UniProtKB">
        <authorList>
            <consortium name="RefSeq"/>
        </authorList>
    </citation>
    <scope>IDENTIFICATION</scope>
    <source>
        <tissue evidence="23">Young leaves</tissue>
    </source>
</reference>
<dbReference type="InterPro" id="IPR000719">
    <property type="entry name" value="Prot_kinase_dom"/>
</dbReference>
<dbReference type="KEGG" id="cmax:111485955"/>
<evidence type="ECO:0000256" key="8">
    <source>
        <dbReference type="ARBA" id="ARBA00022692"/>
    </source>
</evidence>